<feature type="domain" description="Plastocyanin-like" evidence="3">
    <location>
        <begin position="366"/>
        <end position="478"/>
    </location>
</feature>
<dbReference type="GO" id="GO:0016491">
    <property type="term" value="F:oxidoreductase activity"/>
    <property type="evidence" value="ECO:0007669"/>
    <property type="project" value="UniProtKB-KW"/>
</dbReference>
<dbReference type="KEGG" id="anf:AQPE_4078"/>
<dbReference type="SUPFAM" id="SSF49503">
    <property type="entry name" value="Cupredoxins"/>
    <property type="match status" value="3"/>
</dbReference>
<dbReference type="AlphaFoldDB" id="A0A5K7SE93"/>
<dbReference type="Pfam" id="PF07731">
    <property type="entry name" value="Cu-oxidase_2"/>
    <property type="match status" value="1"/>
</dbReference>
<dbReference type="GO" id="GO:0005507">
    <property type="term" value="F:copper ion binding"/>
    <property type="evidence" value="ECO:0007669"/>
    <property type="project" value="InterPro"/>
</dbReference>
<keyword evidence="7" id="KW-1185">Reference proteome</keyword>
<sequence>MKHAFSTLVLVVIFFSGNCQNPLFIPPILEGKQVNLHVQYGSMQFQAGGPTATIGINGNFLGPTVILNQGDSIQLSVYNDLDESTTMHWHGLHVPARLDGSPHNVIQAHTVWSPRIKVLDQASTYWYHPHLHGKTAEQVTKGAAGMIIVRDNQESTLNLPRNYGIDDFPIVIQSRAFDTNRQFVVNSADDHTLLINGTIDPILKVPAQIIRFRVLNGSTNRVYNIGFQGNQLFYQIASDGGLLDAPVALTRLMLAPGERAELLVNLSGLKDQSLDLFSFGSELPNGIYGAAVPGSMGVGSIDGYSANILNGKDFKLIRLSVTAPTTQAISTIPSNLISNKKPDPSKSSVTRIITLSTSGMGMGNLSGPFLINGQSFSMDRIDFSAKLGATEIWQISNQTAIAHPFHIHGLQFFISDIGGAAPDRSRQGRKDVVLVPAMQSVRLIMKLDDFLDPEIPYMFHCHMLSHEDDGMMGQFLVTGIPTGLNTLIDDPLIRIYPNPMTDHLTIEAADVDRNPVIIEIRNDLGQLCIQEKISGFPATLNTSSLKSGIYTISFIDQNRVLVRKVIRF</sequence>
<evidence type="ECO:0000256" key="2">
    <source>
        <dbReference type="ARBA" id="ARBA00023002"/>
    </source>
</evidence>
<organism evidence="6 7">
    <name type="scientific">Aquipluma nitroreducens</name>
    <dbReference type="NCBI Taxonomy" id="2010828"/>
    <lineage>
        <taxon>Bacteria</taxon>
        <taxon>Pseudomonadati</taxon>
        <taxon>Bacteroidota</taxon>
        <taxon>Bacteroidia</taxon>
        <taxon>Marinilabiliales</taxon>
        <taxon>Prolixibacteraceae</taxon>
        <taxon>Aquipluma</taxon>
    </lineage>
</organism>
<proteinExistence type="predicted"/>
<dbReference type="InterPro" id="IPR002355">
    <property type="entry name" value="Cu_oxidase_Cu_BS"/>
</dbReference>
<dbReference type="Gene3D" id="2.60.40.420">
    <property type="entry name" value="Cupredoxins - blue copper proteins"/>
    <property type="match status" value="3"/>
</dbReference>
<dbReference type="PANTHER" id="PTHR48267:SF1">
    <property type="entry name" value="BILIRUBIN OXIDASE"/>
    <property type="match status" value="1"/>
</dbReference>
<dbReference type="CDD" id="cd13890">
    <property type="entry name" value="CuRO_3_CueO_FtsP"/>
    <property type="match status" value="1"/>
</dbReference>
<dbReference type="InterPro" id="IPR045087">
    <property type="entry name" value="Cu-oxidase_fam"/>
</dbReference>
<dbReference type="CDD" id="cd04232">
    <property type="entry name" value="CuRO_1_CueO_FtsP"/>
    <property type="match status" value="1"/>
</dbReference>
<dbReference type="Pfam" id="PF07732">
    <property type="entry name" value="Cu-oxidase_3"/>
    <property type="match status" value="1"/>
</dbReference>
<dbReference type="NCBIfam" id="TIGR04183">
    <property type="entry name" value="Por_Secre_tail"/>
    <property type="match status" value="1"/>
</dbReference>
<evidence type="ECO:0000256" key="1">
    <source>
        <dbReference type="ARBA" id="ARBA00022723"/>
    </source>
</evidence>
<gene>
    <name evidence="6" type="ORF">AQPE_4078</name>
</gene>
<evidence type="ECO:0000313" key="7">
    <source>
        <dbReference type="Proteomes" id="UP001193389"/>
    </source>
</evidence>
<keyword evidence="1" id="KW-0479">Metal-binding</keyword>
<evidence type="ECO:0000313" key="6">
    <source>
        <dbReference type="EMBL" id="BBE19890.1"/>
    </source>
</evidence>
<accession>A0A5K7SE93</accession>
<keyword evidence="2" id="KW-0560">Oxidoreductase</keyword>
<evidence type="ECO:0000259" key="5">
    <source>
        <dbReference type="Pfam" id="PF18962"/>
    </source>
</evidence>
<dbReference type="InterPro" id="IPR008972">
    <property type="entry name" value="Cupredoxin"/>
</dbReference>
<feature type="domain" description="Secretion system C-terminal sorting" evidence="5">
    <location>
        <begin position="495"/>
        <end position="566"/>
    </location>
</feature>
<feature type="domain" description="Plastocyanin-like" evidence="4">
    <location>
        <begin position="38"/>
        <end position="153"/>
    </location>
</feature>
<name>A0A5K7SE93_9BACT</name>
<dbReference type="InterPro" id="IPR011706">
    <property type="entry name" value="Cu-oxidase_C"/>
</dbReference>
<evidence type="ECO:0000259" key="3">
    <source>
        <dbReference type="Pfam" id="PF07731"/>
    </source>
</evidence>
<dbReference type="Pfam" id="PF18962">
    <property type="entry name" value="Por_Secre_tail"/>
    <property type="match status" value="1"/>
</dbReference>
<reference evidence="6" key="1">
    <citation type="journal article" date="2020" name="Int. J. Syst. Evol. Microbiol.">
        <title>Aquipluma nitroreducens gen. nov. sp. nov., a novel facultatively anaerobic bacterium isolated from a freshwater lake.</title>
        <authorList>
            <person name="Watanabe M."/>
            <person name="Kojima H."/>
            <person name="Fukui M."/>
        </authorList>
    </citation>
    <scope>NUCLEOTIDE SEQUENCE</scope>
    <source>
        <strain evidence="6">MeG22</strain>
    </source>
</reference>
<dbReference type="InterPro" id="IPR011707">
    <property type="entry name" value="Cu-oxidase-like_N"/>
</dbReference>
<dbReference type="RefSeq" id="WP_318348097.1">
    <property type="nucleotide sequence ID" value="NZ_AP018694.1"/>
</dbReference>
<dbReference type="EMBL" id="AP018694">
    <property type="protein sequence ID" value="BBE19890.1"/>
    <property type="molecule type" value="Genomic_DNA"/>
</dbReference>
<protein>
    <submittedName>
        <fullName evidence="6">Multicopper oxidase</fullName>
    </submittedName>
</protein>
<dbReference type="PROSITE" id="PS00080">
    <property type="entry name" value="MULTICOPPER_OXIDASE2"/>
    <property type="match status" value="1"/>
</dbReference>
<evidence type="ECO:0000259" key="4">
    <source>
        <dbReference type="Pfam" id="PF07732"/>
    </source>
</evidence>
<dbReference type="PANTHER" id="PTHR48267">
    <property type="entry name" value="CUPREDOXIN SUPERFAMILY PROTEIN"/>
    <property type="match status" value="1"/>
</dbReference>
<dbReference type="InterPro" id="IPR026444">
    <property type="entry name" value="Secre_tail"/>
</dbReference>
<dbReference type="Proteomes" id="UP001193389">
    <property type="component" value="Chromosome"/>
</dbReference>